<reference evidence="2" key="1">
    <citation type="journal article" date="2019" name="Nat. Commun.">
        <title>The genome of broomcorn millet.</title>
        <authorList>
            <person name="Zou C."/>
            <person name="Miki D."/>
            <person name="Li D."/>
            <person name="Tang Q."/>
            <person name="Xiao L."/>
            <person name="Rajput S."/>
            <person name="Deng P."/>
            <person name="Jia W."/>
            <person name="Huang R."/>
            <person name="Zhang M."/>
            <person name="Sun Y."/>
            <person name="Hu J."/>
            <person name="Fu X."/>
            <person name="Schnable P.S."/>
            <person name="Li F."/>
            <person name="Zhang H."/>
            <person name="Feng B."/>
            <person name="Zhu X."/>
            <person name="Liu R."/>
            <person name="Schnable J.C."/>
            <person name="Zhu J.-K."/>
            <person name="Zhang H."/>
        </authorList>
    </citation>
    <scope>NUCLEOTIDE SEQUENCE [LARGE SCALE GENOMIC DNA]</scope>
</reference>
<evidence type="ECO:0000313" key="2">
    <source>
        <dbReference type="Proteomes" id="UP000275267"/>
    </source>
</evidence>
<dbReference type="EMBL" id="PQIB02000005">
    <property type="protein sequence ID" value="RLN20046.1"/>
    <property type="molecule type" value="Genomic_DNA"/>
</dbReference>
<proteinExistence type="predicted"/>
<keyword evidence="2" id="KW-1185">Reference proteome</keyword>
<sequence>MDIDDHLGSVVLSMRKKVGTRLPRSGEEENMIPVLRDKGCFSVFQRQQCIGQV</sequence>
<comment type="caution">
    <text evidence="1">The sequence shown here is derived from an EMBL/GenBank/DDBJ whole genome shotgun (WGS) entry which is preliminary data.</text>
</comment>
<dbReference type="Proteomes" id="UP000275267">
    <property type="component" value="Unassembled WGS sequence"/>
</dbReference>
<protein>
    <submittedName>
        <fullName evidence="1">Uncharacterized protein</fullName>
    </submittedName>
</protein>
<dbReference type="AlphaFoldDB" id="A0A3L6SJE2"/>
<accession>A0A3L6SJE2</accession>
<gene>
    <name evidence="1" type="ORF">C2845_PM02G20660</name>
</gene>
<organism evidence="1 2">
    <name type="scientific">Panicum miliaceum</name>
    <name type="common">Proso millet</name>
    <name type="synonym">Broomcorn millet</name>
    <dbReference type="NCBI Taxonomy" id="4540"/>
    <lineage>
        <taxon>Eukaryota</taxon>
        <taxon>Viridiplantae</taxon>
        <taxon>Streptophyta</taxon>
        <taxon>Embryophyta</taxon>
        <taxon>Tracheophyta</taxon>
        <taxon>Spermatophyta</taxon>
        <taxon>Magnoliopsida</taxon>
        <taxon>Liliopsida</taxon>
        <taxon>Poales</taxon>
        <taxon>Poaceae</taxon>
        <taxon>PACMAD clade</taxon>
        <taxon>Panicoideae</taxon>
        <taxon>Panicodae</taxon>
        <taxon>Paniceae</taxon>
        <taxon>Panicinae</taxon>
        <taxon>Panicum</taxon>
        <taxon>Panicum sect. Panicum</taxon>
    </lineage>
</organism>
<name>A0A3L6SJE2_PANMI</name>
<evidence type="ECO:0000313" key="1">
    <source>
        <dbReference type="EMBL" id="RLN20046.1"/>
    </source>
</evidence>